<feature type="signal peptide" evidence="3">
    <location>
        <begin position="1"/>
        <end position="23"/>
    </location>
</feature>
<dbReference type="InterPro" id="IPR041286">
    <property type="entry name" value="MBG_2"/>
</dbReference>
<dbReference type="Pfam" id="PF00395">
    <property type="entry name" value="SLH"/>
    <property type="match status" value="3"/>
</dbReference>
<dbReference type="Gene3D" id="2.60.40.1080">
    <property type="match status" value="1"/>
</dbReference>
<dbReference type="EMBL" id="FNQE01000034">
    <property type="protein sequence ID" value="SDZ30965.1"/>
    <property type="molecule type" value="Genomic_DNA"/>
</dbReference>
<feature type="region of interest" description="Disordered" evidence="2">
    <location>
        <begin position="972"/>
        <end position="1022"/>
    </location>
</feature>
<dbReference type="Pfam" id="PF18676">
    <property type="entry name" value="MBG_2"/>
    <property type="match status" value="1"/>
</dbReference>
<feature type="domain" description="SLH" evidence="4">
    <location>
        <begin position="1228"/>
        <end position="1287"/>
    </location>
</feature>
<dbReference type="Gene3D" id="2.60.40.3630">
    <property type="match status" value="1"/>
</dbReference>
<dbReference type="InterPro" id="IPR001119">
    <property type="entry name" value="SLH_dom"/>
</dbReference>
<feature type="compositionally biased region" description="Low complexity" evidence="2">
    <location>
        <begin position="977"/>
        <end position="996"/>
    </location>
</feature>
<keyword evidence="1" id="KW-0677">Repeat</keyword>
<dbReference type="InterPro" id="IPR008964">
    <property type="entry name" value="Invasin/intimin_cell_adhesion"/>
</dbReference>
<accession>A0A1H3S079</accession>
<name>A0A1H3S079_9FIRM</name>
<reference evidence="5 6" key="1">
    <citation type="submission" date="2016-10" db="EMBL/GenBank/DDBJ databases">
        <authorList>
            <person name="de Groot N.N."/>
        </authorList>
    </citation>
    <scope>NUCLEOTIDE SEQUENCE [LARGE SCALE GENOMIC DNA]</scope>
    <source>
        <strain evidence="5 6">DSM 21650</strain>
    </source>
</reference>
<dbReference type="Gene3D" id="2.160.20.20">
    <property type="match status" value="1"/>
</dbReference>
<feature type="chain" id="PRO_5011639020" evidence="3">
    <location>
        <begin position="24"/>
        <end position="1417"/>
    </location>
</feature>
<protein>
    <submittedName>
        <fullName evidence="5">S-layer homology domain-containing protein</fullName>
    </submittedName>
</protein>
<evidence type="ECO:0000259" key="4">
    <source>
        <dbReference type="PROSITE" id="PS51272"/>
    </source>
</evidence>
<proteinExistence type="predicted"/>
<keyword evidence="3" id="KW-0732">Signal</keyword>
<sequence>MNKRLLSMLLSLCIVVTMLPVTAMGVEVDTTIGGSGEIISFAPIIETEKSVSLGISIEDLELLETVTAVVRTAVTLQEDSVQDSGSLETATATTATESEWEENIVEIPVTWTSQPEYDMDTKGEYVFRPVIEDYTVSSVLPEIRVTVGELLPTAVALGLVSPLGDDTYNIWVGGVQVTDVNKDNISGTDISGNISYDPDTSTLTLNGTTITAVYEKTIKKNISGKLYDEEHQYGIYADITDLKIVVTGNNTINCPDADTKHSYGIYARGALEITGNGSLSANSGKGIVSYGIYSDGELTIKSGTITGISNAIYTSLGIYGSKINISGGDVSANSTGGSAHAMVANSYNITGGKITVTGNNGLSANFDYNPINISGGEVNANVSNNAISGVLNFEGGMVIATGEKALKGTLNLIKGIATAGTNKDGSNADFYDADNLPNYKYLKIEPVPDTTVTNFDLTSKLTAPATGGRPDITITDDQYTGTIAWSDNPTIFIGSRAYTATVTLTGKDGYIFSGVAENAFSYDGATSVMNSIGSDKIMTVTIVFPQTMARTLQEIIITRPPNKTAYYYGEIFDKTGMIVKASYDDGTIDENFTNYTVDKTGHLTLSDNLITLTANGTTIKTTQAITVIKKTPATADLVFDLTAVDYDSTEKPVTVMAAHDKTLGAITVKYNGITTVPTNAGNYLIRVDIAESTEYNAATDLSLGNYTINKIDYRGNSTLSENILVDGKIGASITLPDIPEGAKCGTPIAGGTIMMTDMSISGNKLIYTAPKSTTGQSGTMTIPVTDATNYKDYNIVVTITYTAKTPQMISYATTTITKIYGDAKFVNPLTQDEINGTITYASDDNAVATVNPSTGEVTIVSVGDGSATITATAMETDTHAQATASYIVTVSKKALTLKADDKNMIQGNELPNFTFTAIGLVNGDNVIAPPTISTTTNGTTVGIFDITPLGGVVENAASYNIIYTKGTLTVAGGSGGSESSSGDSGSSDTSSSNDSSPVIVTPPAADKPNDPTQGEIKVHGTADGKDNITVKITNKTVTDAFDKAFADAKKNGNEKNGITVVLRVDTGSKTGSNVTVNLPKTVQDTIIAKKIVNTIVVVNNPDIRIGMDLATVQEINKQAKSDVNVTATRRDSSKLTGEAKNAIGERPVFDLKVNYGSDQQVQSFGAGNVLVTIPYTLGPNEMAENVQAVYVDSNGKVHWLVNSVYDSMEKVLRFSTNHFSTYGVGYKEDAPAFTDIASHWAKEDIEFVISNGLFSGTSATTFSPNTAMTRGMFVTVLGRLADADVSSYNKSSFSDVNSDSYYMGYIEWASKNNIVNGTANGNFAPDQGITREQMAVIIRNYAKIMDIKLTQAHGEDAFADSAKISTYAKDAVKQMQMAGVISGKNSNLFDPQGKATRAEVAALLRRFVELVSSRDTM</sequence>
<feature type="domain" description="SLH" evidence="4">
    <location>
        <begin position="1289"/>
        <end position="1352"/>
    </location>
</feature>
<evidence type="ECO:0000256" key="2">
    <source>
        <dbReference type="SAM" id="MobiDB-lite"/>
    </source>
</evidence>
<gene>
    <name evidence="5" type="ORF">SAMN05660462_02626</name>
</gene>
<dbReference type="PROSITE" id="PS51272">
    <property type="entry name" value="SLH"/>
    <property type="match status" value="3"/>
</dbReference>
<evidence type="ECO:0000313" key="6">
    <source>
        <dbReference type="Proteomes" id="UP000198625"/>
    </source>
</evidence>
<evidence type="ECO:0000256" key="3">
    <source>
        <dbReference type="SAM" id="SignalP"/>
    </source>
</evidence>
<keyword evidence="6" id="KW-1185">Reference proteome</keyword>
<evidence type="ECO:0000256" key="1">
    <source>
        <dbReference type="ARBA" id="ARBA00022737"/>
    </source>
</evidence>
<dbReference type="InterPro" id="IPR012332">
    <property type="entry name" value="Autotransporter_pectin_lyase_C"/>
</dbReference>
<dbReference type="RefSeq" id="WP_091732148.1">
    <property type="nucleotide sequence ID" value="NZ_FNQE01000034.1"/>
</dbReference>
<evidence type="ECO:0000313" key="5">
    <source>
        <dbReference type="EMBL" id="SDZ30965.1"/>
    </source>
</evidence>
<dbReference type="Proteomes" id="UP000198625">
    <property type="component" value="Unassembled WGS sequence"/>
</dbReference>
<feature type="domain" description="SLH" evidence="4">
    <location>
        <begin position="1355"/>
        <end position="1417"/>
    </location>
</feature>
<dbReference type="STRING" id="415015.SAMN05660462_02626"/>
<dbReference type="OrthoDB" id="1864276at2"/>
<organism evidence="5 6">
    <name type="scientific">Proteiniborus ethanoligenes</name>
    <dbReference type="NCBI Taxonomy" id="415015"/>
    <lineage>
        <taxon>Bacteria</taxon>
        <taxon>Bacillati</taxon>
        <taxon>Bacillota</taxon>
        <taxon>Clostridia</taxon>
        <taxon>Eubacteriales</taxon>
        <taxon>Proteiniborus</taxon>
    </lineage>
</organism>
<dbReference type="SUPFAM" id="SSF49373">
    <property type="entry name" value="Invasin/intimin cell-adhesion fragments"/>
    <property type="match status" value="1"/>
</dbReference>